<evidence type="ECO:0000256" key="4">
    <source>
        <dbReference type="ARBA" id="ARBA00022527"/>
    </source>
</evidence>
<dbReference type="InterPro" id="IPR008271">
    <property type="entry name" value="Ser/Thr_kinase_AS"/>
</dbReference>
<feature type="compositionally biased region" description="Low complexity" evidence="14">
    <location>
        <begin position="473"/>
        <end position="482"/>
    </location>
</feature>
<organism evidence="16 17">
    <name type="scientific">Paragonimus heterotremus</name>
    <dbReference type="NCBI Taxonomy" id="100268"/>
    <lineage>
        <taxon>Eukaryota</taxon>
        <taxon>Metazoa</taxon>
        <taxon>Spiralia</taxon>
        <taxon>Lophotrochozoa</taxon>
        <taxon>Platyhelminthes</taxon>
        <taxon>Trematoda</taxon>
        <taxon>Digenea</taxon>
        <taxon>Plagiorchiida</taxon>
        <taxon>Troglotremata</taxon>
        <taxon>Troglotrematidae</taxon>
        <taxon>Paragonimus</taxon>
    </lineage>
</organism>
<dbReference type="Pfam" id="PF00069">
    <property type="entry name" value="Pkinase"/>
    <property type="match status" value="1"/>
</dbReference>
<comment type="catalytic activity">
    <reaction evidence="10">
        <text>L-threonyl-[protein] + ATP = O-phospho-L-threonyl-[protein] + ADP + H(+)</text>
        <dbReference type="Rhea" id="RHEA:46608"/>
        <dbReference type="Rhea" id="RHEA-COMP:11060"/>
        <dbReference type="Rhea" id="RHEA-COMP:11605"/>
        <dbReference type="ChEBI" id="CHEBI:15378"/>
        <dbReference type="ChEBI" id="CHEBI:30013"/>
        <dbReference type="ChEBI" id="CHEBI:30616"/>
        <dbReference type="ChEBI" id="CHEBI:61977"/>
        <dbReference type="ChEBI" id="CHEBI:456216"/>
        <dbReference type="EC" id="2.7.11.1"/>
    </reaction>
</comment>
<keyword evidence="7" id="KW-0418">Kinase</keyword>
<evidence type="ECO:0000256" key="14">
    <source>
        <dbReference type="SAM" id="MobiDB-lite"/>
    </source>
</evidence>
<evidence type="ECO:0000256" key="9">
    <source>
        <dbReference type="ARBA" id="ARBA00023212"/>
    </source>
</evidence>
<evidence type="ECO:0000313" key="16">
    <source>
        <dbReference type="EMBL" id="KAF5403047.1"/>
    </source>
</evidence>
<feature type="region of interest" description="Disordered" evidence="14">
    <location>
        <begin position="267"/>
        <end position="349"/>
    </location>
</feature>
<comment type="subcellular location">
    <subcellularLocation>
        <location evidence="1">Cytoplasm</location>
        <location evidence="1">Cytoskeleton</location>
    </subcellularLocation>
</comment>
<comment type="caution">
    <text evidence="16">The sequence shown here is derived from an EMBL/GenBank/DDBJ whole genome shotgun (WGS) entry which is preliminary data.</text>
</comment>
<dbReference type="OrthoDB" id="266718at2759"/>
<feature type="region of interest" description="Disordered" evidence="14">
    <location>
        <begin position="562"/>
        <end position="585"/>
    </location>
</feature>
<gene>
    <name evidence="16" type="ORF">PHET_03322</name>
</gene>
<reference evidence="16" key="1">
    <citation type="submission" date="2019-05" db="EMBL/GenBank/DDBJ databases">
        <title>Annotation for the trematode Paragonimus heterotremus.</title>
        <authorList>
            <person name="Choi Y.-J."/>
        </authorList>
    </citation>
    <scope>NUCLEOTIDE SEQUENCE</scope>
    <source>
        <strain evidence="16">LC</strain>
    </source>
</reference>
<dbReference type="PANTHER" id="PTHR22983:SF6">
    <property type="entry name" value="SERINE_THREONINE-PROTEIN KINASE 36"/>
    <property type="match status" value="1"/>
</dbReference>
<dbReference type="InterPro" id="IPR017441">
    <property type="entry name" value="Protein_kinase_ATP_BS"/>
</dbReference>
<dbReference type="FunFam" id="1.10.510.10:FF:000292">
    <property type="entry name" value="Serine/threonine-protein kinase 36"/>
    <property type="match status" value="1"/>
</dbReference>
<keyword evidence="9" id="KW-0206">Cytoskeleton</keyword>
<feature type="compositionally biased region" description="Polar residues" evidence="14">
    <location>
        <begin position="334"/>
        <end position="349"/>
    </location>
</feature>
<feature type="compositionally biased region" description="Polar residues" evidence="14">
    <location>
        <begin position="388"/>
        <end position="415"/>
    </location>
</feature>
<dbReference type="PROSITE" id="PS00108">
    <property type="entry name" value="PROTEIN_KINASE_ST"/>
    <property type="match status" value="1"/>
</dbReference>
<dbReference type="InterPro" id="IPR000719">
    <property type="entry name" value="Prot_kinase_dom"/>
</dbReference>
<feature type="compositionally biased region" description="Basic and acidic residues" evidence="14">
    <location>
        <begin position="304"/>
        <end position="321"/>
    </location>
</feature>
<name>A0A8J4THH5_9TREM</name>
<feature type="region of interest" description="Disordered" evidence="14">
    <location>
        <begin position="473"/>
        <end position="532"/>
    </location>
</feature>
<feature type="compositionally biased region" description="Basic and acidic residues" evidence="14">
    <location>
        <begin position="568"/>
        <end position="578"/>
    </location>
</feature>
<dbReference type="GO" id="GO:0007224">
    <property type="term" value="P:smoothened signaling pathway"/>
    <property type="evidence" value="ECO:0007669"/>
    <property type="project" value="TreeGrafter"/>
</dbReference>
<dbReference type="PROSITE" id="PS00107">
    <property type="entry name" value="PROTEIN_KINASE_ATP"/>
    <property type="match status" value="1"/>
</dbReference>
<dbReference type="FunFam" id="3.30.200.20:FF:000042">
    <property type="entry name" value="Aurora kinase A"/>
    <property type="match status" value="1"/>
</dbReference>
<dbReference type="EMBL" id="LUCH01001451">
    <property type="protein sequence ID" value="KAF5403047.1"/>
    <property type="molecule type" value="Genomic_DNA"/>
</dbReference>
<accession>A0A8J4THH5</accession>
<evidence type="ECO:0000256" key="10">
    <source>
        <dbReference type="ARBA" id="ARBA00047899"/>
    </source>
</evidence>
<dbReference type="GO" id="GO:0005524">
    <property type="term" value="F:ATP binding"/>
    <property type="evidence" value="ECO:0007669"/>
    <property type="project" value="UniProtKB-UniRule"/>
</dbReference>
<protein>
    <recommendedName>
        <fullName evidence="2">non-specific serine/threonine protein kinase</fullName>
        <ecNumber evidence="2">2.7.11.1</ecNumber>
    </recommendedName>
    <alternativeName>
        <fullName evidence="12">Fused homolog</fullName>
    </alternativeName>
</protein>
<dbReference type="PROSITE" id="PS50011">
    <property type="entry name" value="PROTEIN_KINASE_DOM"/>
    <property type="match status" value="1"/>
</dbReference>
<keyword evidence="6 13" id="KW-0547">Nucleotide-binding</keyword>
<evidence type="ECO:0000256" key="7">
    <source>
        <dbReference type="ARBA" id="ARBA00022777"/>
    </source>
</evidence>
<keyword evidence="3" id="KW-0963">Cytoplasm</keyword>
<evidence type="ECO:0000256" key="8">
    <source>
        <dbReference type="ARBA" id="ARBA00022840"/>
    </source>
</evidence>
<feature type="domain" description="Protein kinase" evidence="15">
    <location>
        <begin position="6"/>
        <end position="256"/>
    </location>
</feature>
<dbReference type="InterPro" id="IPR011009">
    <property type="entry name" value="Kinase-like_dom_sf"/>
</dbReference>
<feature type="compositionally biased region" description="Polar residues" evidence="14">
    <location>
        <begin position="483"/>
        <end position="498"/>
    </location>
</feature>
<comment type="catalytic activity">
    <reaction evidence="11">
        <text>L-seryl-[protein] + ATP = O-phospho-L-seryl-[protein] + ADP + H(+)</text>
        <dbReference type="Rhea" id="RHEA:17989"/>
        <dbReference type="Rhea" id="RHEA-COMP:9863"/>
        <dbReference type="Rhea" id="RHEA-COMP:11604"/>
        <dbReference type="ChEBI" id="CHEBI:15378"/>
        <dbReference type="ChEBI" id="CHEBI:29999"/>
        <dbReference type="ChEBI" id="CHEBI:30616"/>
        <dbReference type="ChEBI" id="CHEBI:83421"/>
        <dbReference type="ChEBI" id="CHEBI:456216"/>
        <dbReference type="EC" id="2.7.11.1"/>
    </reaction>
</comment>
<feature type="compositionally biased region" description="Polar residues" evidence="14">
    <location>
        <begin position="267"/>
        <end position="281"/>
    </location>
</feature>
<dbReference type="PANTHER" id="PTHR22983">
    <property type="entry name" value="PROTEIN KINASE RELATED"/>
    <property type="match status" value="1"/>
</dbReference>
<evidence type="ECO:0000259" key="15">
    <source>
        <dbReference type="PROSITE" id="PS50011"/>
    </source>
</evidence>
<dbReference type="Proteomes" id="UP000748531">
    <property type="component" value="Unassembled WGS sequence"/>
</dbReference>
<evidence type="ECO:0000256" key="5">
    <source>
        <dbReference type="ARBA" id="ARBA00022679"/>
    </source>
</evidence>
<keyword evidence="5" id="KW-0808">Transferase</keyword>
<dbReference type="EC" id="2.7.11.1" evidence="2"/>
<dbReference type="GO" id="GO:0004674">
    <property type="term" value="F:protein serine/threonine kinase activity"/>
    <property type="evidence" value="ECO:0007669"/>
    <property type="project" value="UniProtKB-KW"/>
</dbReference>
<evidence type="ECO:0000256" key="11">
    <source>
        <dbReference type="ARBA" id="ARBA00048679"/>
    </source>
</evidence>
<dbReference type="AlphaFoldDB" id="A0A8J4THH5"/>
<evidence type="ECO:0000256" key="1">
    <source>
        <dbReference type="ARBA" id="ARBA00004245"/>
    </source>
</evidence>
<dbReference type="Gene3D" id="1.10.510.10">
    <property type="entry name" value="Transferase(Phosphotransferase) domain 1"/>
    <property type="match status" value="1"/>
</dbReference>
<keyword evidence="17" id="KW-1185">Reference proteome</keyword>
<dbReference type="SUPFAM" id="SSF56112">
    <property type="entry name" value="Protein kinase-like (PK-like)"/>
    <property type="match status" value="1"/>
</dbReference>
<dbReference type="GO" id="GO:0005856">
    <property type="term" value="C:cytoskeleton"/>
    <property type="evidence" value="ECO:0007669"/>
    <property type="project" value="UniProtKB-SubCell"/>
</dbReference>
<evidence type="ECO:0000256" key="6">
    <source>
        <dbReference type="ARBA" id="ARBA00022741"/>
    </source>
</evidence>
<dbReference type="GO" id="GO:0005737">
    <property type="term" value="C:cytoplasm"/>
    <property type="evidence" value="ECO:0007669"/>
    <property type="project" value="TreeGrafter"/>
</dbReference>
<proteinExistence type="predicted"/>
<sequence length="849" mass="96410">MGLERYTVLECIGEGSFGRVYRGRVKDNGQIVAMKFIPKVGKSEKSLKNLKREIGIMQSMHHANIIEMKDTFETEREVVAITDYAEGDLFQVIEDDGQLSEEIVRSIACQLVSALYYLHAHRILHRDMKPQNILLGQEGVIKLCDFGFARVMNLNSMVLTSIKGTPLYMAPELVQEKPYDHTADLWALGCILYELFVGKPPFYTESIFQLVKMITKMSIQWPPDMNPEFKDFLTRLLQKDVRKRLQWPELLDHPFIAAGIQISSRTRQLSSPFTQPLTPSQLAEKERQTQQMSRPSGSRILRRVGGERIHSLKQVQEERSIDISQSRNEKPPTVLNNEQNVRGNPIHTQTCSKKLIQNATVETMQSNRPGSTNTSKNHRLTSPERRPQSCSALNATESASKTYTRNQSYIETKTSALPHVSSRGLVKPEHHRNGGTEAPPTPRTDRISTDYAREQGIYEDYLKVKDNCRTAAAAGTAGSTTTNGQKQLNRVSDLSDTPHSAAYAQDIRTRRKPNSAHLRTATGDLSQAEVHPERSAQYTEGWWLRDSVEAWERLVDATELELVPQSSSERELSRHSSERLNPPQKRTALSLLRDEEFARRVALRLASASVIEDRADWKSIQSWTVVLAERCAIPKQARSRPLSADTLGMRNAPKEINQGLEAAAYLKTILHLVTNLVTVKCDVDIIVRFCERTELPEQVIKLIRAMLASETLQQRPWYEQILLDLIIAINAYFVSEIGHCQTAPESAIQSYTEHALCFMELVSQLINQQSDDEYLLRDQTLLCLRSLMERMVDRNISLVEKFYSDLADNYLSTVKDLLYMPSISRRGSVGMFRTSVTTCSTVTYYNLLM</sequence>
<keyword evidence="8 13" id="KW-0067">ATP-binding</keyword>
<evidence type="ECO:0000256" key="2">
    <source>
        <dbReference type="ARBA" id="ARBA00012513"/>
    </source>
</evidence>
<evidence type="ECO:0000313" key="17">
    <source>
        <dbReference type="Proteomes" id="UP000748531"/>
    </source>
</evidence>
<keyword evidence="4" id="KW-0723">Serine/threonine-protein kinase</keyword>
<evidence type="ECO:0000256" key="13">
    <source>
        <dbReference type="PROSITE-ProRule" id="PRU10141"/>
    </source>
</evidence>
<evidence type="ECO:0000256" key="12">
    <source>
        <dbReference type="ARBA" id="ARBA00075375"/>
    </source>
</evidence>
<evidence type="ECO:0000256" key="3">
    <source>
        <dbReference type="ARBA" id="ARBA00022490"/>
    </source>
</evidence>
<dbReference type="CDD" id="cd14002">
    <property type="entry name" value="STKc_STK36"/>
    <property type="match status" value="1"/>
</dbReference>
<feature type="region of interest" description="Disordered" evidence="14">
    <location>
        <begin position="362"/>
        <end position="447"/>
    </location>
</feature>
<feature type="binding site" evidence="13">
    <location>
        <position position="35"/>
    </location>
    <ligand>
        <name>ATP</name>
        <dbReference type="ChEBI" id="CHEBI:30616"/>
    </ligand>
</feature>
<dbReference type="SMART" id="SM00220">
    <property type="entry name" value="S_TKc"/>
    <property type="match status" value="1"/>
</dbReference>
<feature type="compositionally biased region" description="Polar residues" evidence="14">
    <location>
        <begin position="362"/>
        <end position="375"/>
    </location>
</feature>